<proteinExistence type="predicted"/>
<comment type="caution">
    <text evidence="1">The sequence shown here is derived from an EMBL/GenBank/DDBJ whole genome shotgun (WGS) entry which is preliminary data.</text>
</comment>
<evidence type="ECO:0000313" key="1">
    <source>
        <dbReference type="EMBL" id="CAH2402083.1"/>
    </source>
</evidence>
<dbReference type="EMBL" id="CAKXZS010000023">
    <property type="protein sequence ID" value="CAH2402083.1"/>
    <property type="molecule type" value="Genomic_DNA"/>
</dbReference>
<gene>
    <name evidence="1" type="ORF">MES4922_30457</name>
</gene>
<name>A0ABN8JWJ7_9HYPH</name>
<protein>
    <submittedName>
        <fullName evidence="1">Uncharacterized protein</fullName>
    </submittedName>
</protein>
<reference evidence="1" key="1">
    <citation type="submission" date="2022-03" db="EMBL/GenBank/DDBJ databases">
        <authorList>
            <person name="Brunel B."/>
        </authorList>
    </citation>
    <scope>NUCLEOTIDE SEQUENCE</scope>
    <source>
        <strain evidence="1">STM4922sample</strain>
    </source>
</reference>
<sequence length="99" mass="11425">MKNCRLSETECPANRENSAAAKNKRRTIQQLARMLPIKLLYIPRRLRSLSSARLSLIQKNACPLVVKIWPALPCKITPRWLEPSKEVYSVVTVRGRLRQ</sequence>
<dbReference type="Proteomes" id="UP001152604">
    <property type="component" value="Unassembled WGS sequence"/>
</dbReference>
<accession>A0ABN8JWJ7</accession>
<evidence type="ECO:0000313" key="2">
    <source>
        <dbReference type="Proteomes" id="UP001152604"/>
    </source>
</evidence>
<keyword evidence="2" id="KW-1185">Reference proteome</keyword>
<organism evidence="1 2">
    <name type="scientific">Mesorhizobium ventifaucium</name>
    <dbReference type="NCBI Taxonomy" id="666020"/>
    <lineage>
        <taxon>Bacteria</taxon>
        <taxon>Pseudomonadati</taxon>
        <taxon>Pseudomonadota</taxon>
        <taxon>Alphaproteobacteria</taxon>
        <taxon>Hyphomicrobiales</taxon>
        <taxon>Phyllobacteriaceae</taxon>
        <taxon>Mesorhizobium</taxon>
    </lineage>
</organism>